<feature type="transmembrane region" description="Helical" evidence="1">
    <location>
        <begin position="78"/>
        <end position="98"/>
    </location>
</feature>
<keyword evidence="1" id="KW-1133">Transmembrane helix</keyword>
<dbReference type="EMBL" id="WOXT01000002">
    <property type="protein sequence ID" value="MUV14343.1"/>
    <property type="molecule type" value="Genomic_DNA"/>
</dbReference>
<keyword evidence="1" id="KW-0472">Membrane</keyword>
<dbReference type="AlphaFoldDB" id="A0A7C9LNA9"/>
<comment type="caution">
    <text evidence="2">The sequence shown here is derived from an EMBL/GenBank/DDBJ whole genome shotgun (WGS) entry which is preliminary data.</text>
</comment>
<evidence type="ECO:0000313" key="3">
    <source>
        <dbReference type="Proteomes" id="UP000479692"/>
    </source>
</evidence>
<evidence type="ECO:0000256" key="1">
    <source>
        <dbReference type="SAM" id="Phobius"/>
    </source>
</evidence>
<protein>
    <submittedName>
        <fullName evidence="2">Uncharacterized protein</fullName>
    </submittedName>
</protein>
<dbReference type="Proteomes" id="UP000479692">
    <property type="component" value="Unassembled WGS sequence"/>
</dbReference>
<feature type="transmembrane region" description="Helical" evidence="1">
    <location>
        <begin position="40"/>
        <end position="66"/>
    </location>
</feature>
<evidence type="ECO:0000313" key="2">
    <source>
        <dbReference type="EMBL" id="MUV14343.1"/>
    </source>
</evidence>
<feature type="transmembrane region" description="Helical" evidence="1">
    <location>
        <begin position="104"/>
        <end position="126"/>
    </location>
</feature>
<feature type="transmembrane region" description="Helical" evidence="1">
    <location>
        <begin position="12"/>
        <end position="34"/>
    </location>
</feature>
<gene>
    <name evidence="2" type="ORF">GN331_09010</name>
</gene>
<accession>A0A7C9LNA9</accession>
<proteinExistence type="predicted"/>
<keyword evidence="3" id="KW-1185">Reference proteome</keyword>
<keyword evidence="1" id="KW-0812">Transmembrane</keyword>
<reference evidence="2 3" key="1">
    <citation type="submission" date="2019-12" db="EMBL/GenBank/DDBJ databases">
        <authorList>
            <person name="Xu J."/>
        </authorList>
    </citation>
    <scope>NUCLEOTIDE SEQUENCE [LARGE SCALE GENOMIC DNA]</scope>
    <source>
        <strain evidence="2 3">HX-5-24</strain>
    </source>
</reference>
<sequence>MDSTPVRMFKGAILFGLIGPVVGAWVFVVLYAIYAGEWVVIPIGFMFSLIVAHLYGGLAALATGAIAGALRPMWRQRWLHLDVAALGAAMSIASTPVFEPRPEPLLLAGIAVVGAVAAMACAAVYIHVFEPWRRIPPATPET</sequence>
<dbReference type="RefSeq" id="WP_156641636.1">
    <property type="nucleotide sequence ID" value="NZ_WOXT01000002.1"/>
</dbReference>
<name>A0A7C9LNA9_9GAMM</name>
<organism evidence="2 3">
    <name type="scientific">Noviluteimonas gilva</name>
    <dbReference type="NCBI Taxonomy" id="2682097"/>
    <lineage>
        <taxon>Bacteria</taxon>
        <taxon>Pseudomonadati</taxon>
        <taxon>Pseudomonadota</taxon>
        <taxon>Gammaproteobacteria</taxon>
        <taxon>Lysobacterales</taxon>
        <taxon>Lysobacteraceae</taxon>
        <taxon>Noviluteimonas</taxon>
    </lineage>
</organism>